<protein>
    <submittedName>
        <fullName evidence="1">Uncharacterized protein</fullName>
    </submittedName>
</protein>
<dbReference type="AlphaFoldDB" id="A0A226GYJ3"/>
<evidence type="ECO:0000313" key="1">
    <source>
        <dbReference type="EMBL" id="OXA86784.1"/>
    </source>
</evidence>
<sequence length="326" mass="38052">MSNYAQVAITASYRGANEAFKKGELEKFKSTTTIFVLPELNKKEDYEKVLNEVWTVTPFKVVEFKQFRMLDYVDGKYSFAKLDGDISRTSKGTVYVHANLVVEILDKEKFDKGFKKLNPEKKKYHVNLSRLFIDNLIYIARAPLSVNNAFLVDAQKARTDQTKTELFVRMYTSNSFTNTNLGMLKNYFQLINSKIEKGEHCGLYDDFTTSEVKNLKESILYIPEAYFLEFSTFTTSDKLKDESEIKKLLEAYKFKYQIIKDEELEKKILATEPIYYLRYARMNGNKYLQIVNSKTGDPSFYYYGGLTYNLKEDDFKRIDKAVEGEK</sequence>
<proteinExistence type="predicted"/>
<reference evidence="1 2" key="1">
    <citation type="submission" date="2016-11" db="EMBL/GenBank/DDBJ databases">
        <title>Whole genomes of Flavobacteriaceae.</title>
        <authorList>
            <person name="Stine C."/>
            <person name="Li C."/>
            <person name="Tadesse D."/>
        </authorList>
    </citation>
    <scope>NUCLEOTIDE SEQUENCE [LARGE SCALE GENOMIC DNA]</scope>
    <source>
        <strain evidence="1 2">DSM 18292</strain>
    </source>
</reference>
<evidence type="ECO:0000313" key="2">
    <source>
        <dbReference type="Proteomes" id="UP000198345"/>
    </source>
</evidence>
<dbReference type="EMBL" id="MUGW01000039">
    <property type="protein sequence ID" value="OXA86784.1"/>
    <property type="molecule type" value="Genomic_DNA"/>
</dbReference>
<organism evidence="1 2">
    <name type="scientific">Flavobacterium hercynium</name>
    <dbReference type="NCBI Taxonomy" id="387094"/>
    <lineage>
        <taxon>Bacteria</taxon>
        <taxon>Pseudomonadati</taxon>
        <taxon>Bacteroidota</taxon>
        <taxon>Flavobacteriia</taxon>
        <taxon>Flavobacteriales</taxon>
        <taxon>Flavobacteriaceae</taxon>
        <taxon>Flavobacterium</taxon>
    </lineage>
</organism>
<comment type="caution">
    <text evidence="1">The sequence shown here is derived from an EMBL/GenBank/DDBJ whole genome shotgun (WGS) entry which is preliminary data.</text>
</comment>
<dbReference type="Proteomes" id="UP000198345">
    <property type="component" value="Unassembled WGS sequence"/>
</dbReference>
<name>A0A226GYJ3_9FLAO</name>
<gene>
    <name evidence="1" type="ORF">B0A66_17440</name>
</gene>
<keyword evidence="2" id="KW-1185">Reference proteome</keyword>
<accession>A0A226GYJ3</accession>